<reference evidence="1 2" key="1">
    <citation type="journal article" date="2008" name="Nature">
        <title>The genome of Laccaria bicolor provides insights into mycorrhizal symbiosis.</title>
        <authorList>
            <person name="Martin F."/>
            <person name="Aerts A."/>
            <person name="Ahren D."/>
            <person name="Brun A."/>
            <person name="Danchin E.G.J."/>
            <person name="Duchaussoy F."/>
            <person name="Gibon J."/>
            <person name="Kohler A."/>
            <person name="Lindquist E."/>
            <person name="Pereda V."/>
            <person name="Salamov A."/>
            <person name="Shapiro H.J."/>
            <person name="Wuyts J."/>
            <person name="Blaudez D."/>
            <person name="Buee M."/>
            <person name="Brokstein P."/>
            <person name="Canbaeck B."/>
            <person name="Cohen D."/>
            <person name="Courty P.E."/>
            <person name="Coutinho P.M."/>
            <person name="Delaruelle C."/>
            <person name="Detter J.C."/>
            <person name="Deveau A."/>
            <person name="DiFazio S."/>
            <person name="Duplessis S."/>
            <person name="Fraissinet-Tachet L."/>
            <person name="Lucic E."/>
            <person name="Frey-Klett P."/>
            <person name="Fourrey C."/>
            <person name="Feussner I."/>
            <person name="Gay G."/>
            <person name="Grimwood J."/>
            <person name="Hoegger P.J."/>
            <person name="Jain P."/>
            <person name="Kilaru S."/>
            <person name="Labbe J."/>
            <person name="Lin Y.C."/>
            <person name="Legue V."/>
            <person name="Le Tacon F."/>
            <person name="Marmeisse R."/>
            <person name="Melayah D."/>
            <person name="Montanini B."/>
            <person name="Muratet M."/>
            <person name="Nehls U."/>
            <person name="Niculita-Hirzel H."/>
            <person name="Oudot-Le Secq M.P."/>
            <person name="Peter M."/>
            <person name="Quesneville H."/>
            <person name="Rajashekar B."/>
            <person name="Reich M."/>
            <person name="Rouhier N."/>
            <person name="Schmutz J."/>
            <person name="Yin T."/>
            <person name="Chalot M."/>
            <person name="Henrissat B."/>
            <person name="Kuees U."/>
            <person name="Lucas S."/>
            <person name="Van de Peer Y."/>
            <person name="Podila G.K."/>
            <person name="Polle A."/>
            <person name="Pukkila P.J."/>
            <person name="Richardson P.M."/>
            <person name="Rouze P."/>
            <person name="Sanders I.R."/>
            <person name="Stajich J.E."/>
            <person name="Tunlid A."/>
            <person name="Tuskan G."/>
            <person name="Grigoriev I.V."/>
        </authorList>
    </citation>
    <scope>NUCLEOTIDE SEQUENCE [LARGE SCALE GENOMIC DNA]</scope>
    <source>
        <strain evidence="2">S238N-H82 / ATCC MYA-4686</strain>
    </source>
</reference>
<keyword evidence="2" id="KW-1185">Reference proteome</keyword>
<sequence length="154" mass="17736">MVVVGYIAVSDVAYLDKLVVESRLPNEVVDGGGDAAEGDWKPLRRRKEIGGKSRRVEEKFTLHEYKNFQVWTFNMSRDRYLHMRQQICGVNDYCDTRGSIHPEIKIMAVWTAWCQIHHSGHTPPRDHDLPQICDFPDGPGWFSKTIGYSHHIQG</sequence>
<evidence type="ECO:0000313" key="1">
    <source>
        <dbReference type="EMBL" id="EDR08341.1"/>
    </source>
</evidence>
<dbReference type="OrthoDB" id="3090569at2759"/>
<dbReference type="Proteomes" id="UP000001194">
    <property type="component" value="Unassembled WGS sequence"/>
</dbReference>
<organism evidence="2">
    <name type="scientific">Laccaria bicolor (strain S238N-H82 / ATCC MYA-4686)</name>
    <name type="common">Bicoloured deceiver</name>
    <name type="synonym">Laccaria laccata var. bicolor</name>
    <dbReference type="NCBI Taxonomy" id="486041"/>
    <lineage>
        <taxon>Eukaryota</taxon>
        <taxon>Fungi</taxon>
        <taxon>Dikarya</taxon>
        <taxon>Basidiomycota</taxon>
        <taxon>Agaricomycotina</taxon>
        <taxon>Agaricomycetes</taxon>
        <taxon>Agaricomycetidae</taxon>
        <taxon>Agaricales</taxon>
        <taxon>Agaricineae</taxon>
        <taxon>Hydnangiaceae</taxon>
        <taxon>Laccaria</taxon>
    </lineage>
</organism>
<evidence type="ECO:0000313" key="2">
    <source>
        <dbReference type="Proteomes" id="UP000001194"/>
    </source>
</evidence>
<dbReference type="AlphaFoldDB" id="B0DB75"/>
<proteinExistence type="predicted"/>
<protein>
    <submittedName>
        <fullName evidence="1">Predicted protein</fullName>
    </submittedName>
</protein>
<dbReference type="KEGG" id="lbc:LACBIDRAFT_327476"/>
<name>B0DB75_LACBS</name>
<gene>
    <name evidence="1" type="ORF">LACBIDRAFT_327476</name>
</gene>
<dbReference type="GeneID" id="6077019"/>
<dbReference type="InParanoid" id="B0DB75"/>
<dbReference type="RefSeq" id="XP_001881411.1">
    <property type="nucleotide sequence ID" value="XM_001881376.1"/>
</dbReference>
<accession>B0DB75</accession>
<dbReference type="HOGENOM" id="CLU_1704518_0_0_1"/>
<dbReference type="EMBL" id="DS547102">
    <property type="protein sequence ID" value="EDR08341.1"/>
    <property type="molecule type" value="Genomic_DNA"/>
</dbReference>